<dbReference type="Proteomes" id="UP000712600">
    <property type="component" value="Unassembled WGS sequence"/>
</dbReference>
<comment type="caution">
    <text evidence="3">The sequence shown here is derived from an EMBL/GenBank/DDBJ whole genome shotgun (WGS) entry which is preliminary data.</text>
</comment>
<accession>A0A8S9MM00</accession>
<feature type="transmembrane region" description="Helical" evidence="1">
    <location>
        <begin position="74"/>
        <end position="94"/>
    </location>
</feature>
<keyword evidence="1" id="KW-1133">Transmembrane helix</keyword>
<evidence type="ECO:0000256" key="2">
    <source>
        <dbReference type="SAM" id="SignalP"/>
    </source>
</evidence>
<name>A0A8S9MM00_BRACR</name>
<reference evidence="3" key="1">
    <citation type="submission" date="2019-12" db="EMBL/GenBank/DDBJ databases">
        <title>Genome sequencing and annotation of Brassica cretica.</title>
        <authorList>
            <person name="Studholme D.J."/>
            <person name="Sarris P."/>
        </authorList>
    </citation>
    <scope>NUCLEOTIDE SEQUENCE</scope>
    <source>
        <strain evidence="3">PFS-109/04</strain>
        <tissue evidence="3">Leaf</tissue>
    </source>
</reference>
<evidence type="ECO:0000256" key="1">
    <source>
        <dbReference type="SAM" id="Phobius"/>
    </source>
</evidence>
<organism evidence="3 4">
    <name type="scientific">Brassica cretica</name>
    <name type="common">Mustard</name>
    <dbReference type="NCBI Taxonomy" id="69181"/>
    <lineage>
        <taxon>Eukaryota</taxon>
        <taxon>Viridiplantae</taxon>
        <taxon>Streptophyta</taxon>
        <taxon>Embryophyta</taxon>
        <taxon>Tracheophyta</taxon>
        <taxon>Spermatophyta</taxon>
        <taxon>Magnoliopsida</taxon>
        <taxon>eudicotyledons</taxon>
        <taxon>Gunneridae</taxon>
        <taxon>Pentapetalae</taxon>
        <taxon>rosids</taxon>
        <taxon>malvids</taxon>
        <taxon>Brassicales</taxon>
        <taxon>Brassicaceae</taxon>
        <taxon>Brassiceae</taxon>
        <taxon>Brassica</taxon>
    </lineage>
</organism>
<feature type="signal peptide" evidence="2">
    <location>
        <begin position="1"/>
        <end position="18"/>
    </location>
</feature>
<sequence length="100" mass="11231">MRPFGLIFTVMFLVSAFSESRTADCRVLFGGSWEDIGQSKNHGVDLRSKELVGVVIRGYKRLRSLSSALVTKRLLIHAFTLFLLINICLAQVIVNSFELL</sequence>
<dbReference type="EMBL" id="QGKX02002183">
    <property type="protein sequence ID" value="KAF3484905.1"/>
    <property type="molecule type" value="Genomic_DNA"/>
</dbReference>
<keyword evidence="2" id="KW-0732">Signal</keyword>
<evidence type="ECO:0000313" key="3">
    <source>
        <dbReference type="EMBL" id="KAF3484905.1"/>
    </source>
</evidence>
<keyword evidence="1" id="KW-0472">Membrane</keyword>
<gene>
    <name evidence="3" type="ORF">F2Q69_00057976</name>
</gene>
<feature type="chain" id="PRO_5035899354" evidence="2">
    <location>
        <begin position="19"/>
        <end position="100"/>
    </location>
</feature>
<protein>
    <submittedName>
        <fullName evidence="3">Uncharacterized protein</fullName>
    </submittedName>
</protein>
<evidence type="ECO:0000313" key="4">
    <source>
        <dbReference type="Proteomes" id="UP000712600"/>
    </source>
</evidence>
<proteinExistence type="predicted"/>
<keyword evidence="1" id="KW-0812">Transmembrane</keyword>
<dbReference type="AlphaFoldDB" id="A0A8S9MM00"/>